<name>A0AAV4LH57_9BACL</name>
<dbReference type="AlphaFoldDB" id="A0AAV4LH57"/>
<evidence type="ECO:0000259" key="1">
    <source>
        <dbReference type="SMART" id="SM00933"/>
    </source>
</evidence>
<organism evidence="2 3">
    <name type="scientific">Collibacillus ludicampi</name>
    <dbReference type="NCBI Taxonomy" id="2771369"/>
    <lineage>
        <taxon>Bacteria</taxon>
        <taxon>Bacillati</taxon>
        <taxon>Bacillota</taxon>
        <taxon>Bacilli</taxon>
        <taxon>Bacillales</taxon>
        <taxon>Alicyclobacillaceae</taxon>
        <taxon>Collibacillus</taxon>
    </lineage>
</organism>
<proteinExistence type="predicted"/>
<feature type="domain" description="NurA" evidence="1">
    <location>
        <begin position="30"/>
        <end position="276"/>
    </location>
</feature>
<comment type="caution">
    <text evidence="2">The sequence shown here is derived from an EMBL/GenBank/DDBJ whole genome shotgun (WGS) entry which is preliminary data.</text>
</comment>
<dbReference type="EMBL" id="BOQE01000001">
    <property type="protein sequence ID" value="GIM47161.1"/>
    <property type="molecule type" value="Genomic_DNA"/>
</dbReference>
<dbReference type="InterPro" id="IPR018977">
    <property type="entry name" value="NurA_domain"/>
</dbReference>
<protein>
    <recommendedName>
        <fullName evidence="1">NurA domain-containing protein</fullName>
    </recommendedName>
</protein>
<keyword evidence="3" id="KW-1185">Reference proteome</keyword>
<dbReference type="Proteomes" id="UP001057291">
    <property type="component" value="Unassembled WGS sequence"/>
</dbReference>
<dbReference type="Pfam" id="PF09376">
    <property type="entry name" value="NurA"/>
    <property type="match status" value="1"/>
</dbReference>
<accession>A0AAV4LH57</accession>
<reference evidence="2" key="1">
    <citation type="journal article" date="2023" name="Int. J. Syst. Evol. Microbiol.">
        <title>Collibacillus ludicampi gen. nov., sp. nov., a new soil bacterium of the family Alicyclobacillaceae.</title>
        <authorList>
            <person name="Jojima T."/>
            <person name="Ioku Y."/>
            <person name="Fukuta Y."/>
            <person name="Shirasaka N."/>
            <person name="Matsumura Y."/>
            <person name="Mori M."/>
        </authorList>
    </citation>
    <scope>NUCLEOTIDE SEQUENCE</scope>
    <source>
        <strain evidence="2">TP075</strain>
    </source>
</reference>
<evidence type="ECO:0000313" key="3">
    <source>
        <dbReference type="Proteomes" id="UP001057291"/>
    </source>
</evidence>
<dbReference type="SMART" id="SM00933">
    <property type="entry name" value="NurA"/>
    <property type="match status" value="1"/>
</dbReference>
<gene>
    <name evidence="2" type="ORF">DNHGIG_27100</name>
</gene>
<evidence type="ECO:0000313" key="2">
    <source>
        <dbReference type="EMBL" id="GIM47161.1"/>
    </source>
</evidence>
<sequence length="307" mass="35455">MRAELENTVGHLIPLRKLDEQEINTLSGGRPLVGVDGSVYTLGGNYPFTVTAFQAVAKSTVAFDRTDKVVRSSLYSPLDREDRDALRSFMEENEEGLTEEAAFSRYKDRQMALLEIEAATIALERFRPFLILLDGQFSRYQKDEELFDKWHVFCKRAQDCEALVVGVVEEVGTMKLKKFLSQPVQDRLITGHDREILFGLFETGEALLPHEEIEIKHDAYVAFARLSDQPQAIACNFLYDQVDHVQDLLCLLYTLTPKQGRGIPLWLDLVDVEARITKKEWEMLVQSTLDKDIYERFLRPQRERRDY</sequence>